<gene>
    <name evidence="1" type="ORF">X928_01505</name>
</gene>
<organism evidence="1 2">
    <name type="scientific">Petrotoga miotherma DSM 10691</name>
    <dbReference type="NCBI Taxonomy" id="1434326"/>
    <lineage>
        <taxon>Bacteria</taxon>
        <taxon>Thermotogati</taxon>
        <taxon>Thermotogota</taxon>
        <taxon>Thermotogae</taxon>
        <taxon>Petrotogales</taxon>
        <taxon>Petrotogaceae</taxon>
        <taxon>Petrotoga</taxon>
    </lineage>
</organism>
<dbReference type="Proteomes" id="UP000236199">
    <property type="component" value="Unassembled WGS sequence"/>
</dbReference>
<reference evidence="1 2" key="1">
    <citation type="submission" date="2013-12" db="EMBL/GenBank/DDBJ databases">
        <title>Comparative genomics of Petrotoga isolates.</title>
        <authorList>
            <person name="Nesbo C.L."/>
            <person name="Charchuk R."/>
            <person name="Chow K."/>
        </authorList>
    </citation>
    <scope>NUCLEOTIDE SEQUENCE [LARGE SCALE GENOMIC DNA]</scope>
    <source>
        <strain evidence="1 2">DSM 10691</strain>
    </source>
</reference>
<evidence type="ECO:0000313" key="1">
    <source>
        <dbReference type="EMBL" id="PNS02033.1"/>
    </source>
</evidence>
<keyword evidence="2" id="KW-1185">Reference proteome</keyword>
<protein>
    <submittedName>
        <fullName evidence="1">Uncharacterized protein</fullName>
    </submittedName>
</protein>
<dbReference type="RefSeq" id="WP_169926260.1">
    <property type="nucleotide sequence ID" value="NZ_AZRM01000009.1"/>
</dbReference>
<dbReference type="AlphaFoldDB" id="A0A2K1PGW6"/>
<evidence type="ECO:0000313" key="2">
    <source>
        <dbReference type="Proteomes" id="UP000236199"/>
    </source>
</evidence>
<dbReference type="EMBL" id="AZRM01000009">
    <property type="protein sequence ID" value="PNS02033.1"/>
    <property type="molecule type" value="Genomic_DNA"/>
</dbReference>
<accession>A0A2K1PGW6</accession>
<proteinExistence type="predicted"/>
<name>A0A2K1PGW6_9BACT</name>
<comment type="caution">
    <text evidence="1">The sequence shown here is derived from an EMBL/GenBank/DDBJ whole genome shotgun (WGS) entry which is preliminary data.</text>
</comment>
<sequence>MNTVNNVEPDGPVACGALCVAACAIACMVDGVGPILDFYGISAYATAEASWS</sequence>